<dbReference type="PANTHER" id="PTHR42928">
    <property type="entry name" value="TRICARBOXYLATE-BINDING PROTEIN"/>
    <property type="match status" value="1"/>
</dbReference>
<evidence type="ECO:0000313" key="3">
    <source>
        <dbReference type="Proteomes" id="UP000552644"/>
    </source>
</evidence>
<keyword evidence="3" id="KW-1185">Reference proteome</keyword>
<dbReference type="Gene3D" id="3.40.190.10">
    <property type="entry name" value="Periplasmic binding protein-like II"/>
    <property type="match status" value="1"/>
</dbReference>
<dbReference type="PANTHER" id="PTHR42928:SF3">
    <property type="entry name" value="UPF0065 PROTEIN YFLP"/>
    <property type="match status" value="1"/>
</dbReference>
<dbReference type="Proteomes" id="UP000552644">
    <property type="component" value="Unassembled WGS sequence"/>
</dbReference>
<dbReference type="InterPro" id="IPR005064">
    <property type="entry name" value="BUG"/>
</dbReference>
<accession>A0A7W7VNZ4</accession>
<gene>
    <name evidence="2" type="ORF">FHS44_003843</name>
</gene>
<dbReference type="RefSeq" id="WP_184716349.1">
    <property type="nucleotide sequence ID" value="NZ_JACHJP010000003.1"/>
</dbReference>
<evidence type="ECO:0000256" key="1">
    <source>
        <dbReference type="ARBA" id="ARBA00006987"/>
    </source>
</evidence>
<dbReference type="InterPro" id="IPR042100">
    <property type="entry name" value="Bug_dom1"/>
</dbReference>
<dbReference type="PROSITE" id="PS51257">
    <property type="entry name" value="PROKAR_LIPOPROTEIN"/>
    <property type="match status" value="1"/>
</dbReference>
<dbReference type="AlphaFoldDB" id="A0A7W7VNZ4"/>
<comment type="caution">
    <text evidence="2">The sequence shown here is derived from an EMBL/GenBank/DDBJ whole genome shotgun (WGS) entry which is preliminary data.</text>
</comment>
<evidence type="ECO:0000313" key="2">
    <source>
        <dbReference type="EMBL" id="MBB4916755.1"/>
    </source>
</evidence>
<dbReference type="Pfam" id="PF03401">
    <property type="entry name" value="TctC"/>
    <property type="match status" value="1"/>
</dbReference>
<dbReference type="EMBL" id="JACHJP010000003">
    <property type="protein sequence ID" value="MBB4916755.1"/>
    <property type="molecule type" value="Genomic_DNA"/>
</dbReference>
<dbReference type="PIRSF" id="PIRSF017082">
    <property type="entry name" value="YflP"/>
    <property type="match status" value="1"/>
</dbReference>
<dbReference type="Gene3D" id="3.40.190.150">
    <property type="entry name" value="Bordetella uptake gene, domain 1"/>
    <property type="match status" value="1"/>
</dbReference>
<reference evidence="2 3" key="1">
    <citation type="submission" date="2020-08" db="EMBL/GenBank/DDBJ databases">
        <title>Genomic Encyclopedia of Type Strains, Phase III (KMG-III): the genomes of soil and plant-associated and newly described type strains.</title>
        <authorList>
            <person name="Whitman W."/>
        </authorList>
    </citation>
    <scope>NUCLEOTIDE SEQUENCE [LARGE SCALE GENOMIC DNA]</scope>
    <source>
        <strain evidence="2 3">CECT 8840</strain>
    </source>
</reference>
<proteinExistence type="inferred from homology"/>
<organism evidence="2 3">
    <name type="scientific">Streptosporangium saharense</name>
    <dbReference type="NCBI Taxonomy" id="1706840"/>
    <lineage>
        <taxon>Bacteria</taxon>
        <taxon>Bacillati</taxon>
        <taxon>Actinomycetota</taxon>
        <taxon>Actinomycetes</taxon>
        <taxon>Streptosporangiales</taxon>
        <taxon>Streptosporangiaceae</taxon>
        <taxon>Streptosporangium</taxon>
    </lineage>
</organism>
<name>A0A7W7VNZ4_9ACTN</name>
<comment type="similarity">
    <text evidence="1">Belongs to the UPF0065 (bug) family.</text>
</comment>
<protein>
    <submittedName>
        <fullName evidence="2">Putative tricarboxylic transport membrane protein</fullName>
    </submittedName>
</protein>
<sequence>MHRRRFLALALGVMVAGGCGDMSAPGTGRAGRLTIVAPVARGRRWDHAARALAAILTGEGMAGAVEVSSAGASGMAALTAFAALRGPFARDGRVFLAGMPMLAGGETADADSVLAASTPLARLAGDWAVLAVSPNSLLRTFEDFAAALRRDPAKLVVGGGTAGGSDHVLYGMIGKCLGVDVRLLDYAGYPTESEAVEALDEGRVAALLGSAGSLLPRIATGRLLPLAVSSGERIDGIDAPTLMEREVRVEYADWCGVLGPRAMTPEDRDEAVALCDRIDASSRWQAVCAANGWHRAYLSGDDFRQWLVTETHRTRAVLNELGVLSASDTNCRGGCAGRH</sequence>